<evidence type="ECO:0000256" key="2">
    <source>
        <dbReference type="ARBA" id="ARBA00005752"/>
    </source>
</evidence>
<dbReference type="Pfam" id="PF13537">
    <property type="entry name" value="GATase_7"/>
    <property type="match status" value="1"/>
</dbReference>
<dbReference type="PANTHER" id="PTHR43284:SF1">
    <property type="entry name" value="ASPARAGINE SYNTHETASE"/>
    <property type="match status" value="1"/>
</dbReference>
<keyword evidence="7" id="KW-0315">Glutamine amidotransferase</keyword>
<dbReference type="InterPro" id="IPR001962">
    <property type="entry name" value="Asn_synthase"/>
</dbReference>
<dbReference type="Pfam" id="PF00733">
    <property type="entry name" value="Asn_synthase"/>
    <property type="match status" value="1"/>
</dbReference>
<keyword evidence="11" id="KW-1185">Reference proteome</keyword>
<gene>
    <name evidence="10" type="primary">asnB_2</name>
    <name evidence="10" type="ORF">GCM10009544_19060</name>
</gene>
<evidence type="ECO:0000256" key="4">
    <source>
        <dbReference type="ARBA" id="ARBA00022741"/>
    </source>
</evidence>
<dbReference type="NCBIfam" id="TIGR01536">
    <property type="entry name" value="asn_synth_AEB"/>
    <property type="match status" value="1"/>
</dbReference>
<comment type="similarity">
    <text evidence="2">Belongs to the asparagine synthetase family.</text>
</comment>
<evidence type="ECO:0000313" key="11">
    <source>
        <dbReference type="Proteomes" id="UP001499895"/>
    </source>
</evidence>
<name>A0ABN0ZS00_9ACTN</name>
<evidence type="ECO:0000313" key="10">
    <source>
        <dbReference type="EMBL" id="GAA0456588.1"/>
    </source>
</evidence>
<dbReference type="SUPFAM" id="SSF52402">
    <property type="entry name" value="Adenine nucleotide alpha hydrolases-like"/>
    <property type="match status" value="1"/>
</dbReference>
<dbReference type="Gene3D" id="3.60.20.10">
    <property type="entry name" value="Glutamine Phosphoribosylpyrophosphate, subunit 1, domain 1"/>
    <property type="match status" value="1"/>
</dbReference>
<dbReference type="PIRSF" id="PIRSF001589">
    <property type="entry name" value="Asn_synthetase_glu-h"/>
    <property type="match status" value="1"/>
</dbReference>
<dbReference type="InterPro" id="IPR014729">
    <property type="entry name" value="Rossmann-like_a/b/a_fold"/>
</dbReference>
<dbReference type="InterPro" id="IPR029055">
    <property type="entry name" value="Ntn_hydrolases_N"/>
</dbReference>
<dbReference type="RefSeq" id="WP_344088715.1">
    <property type="nucleotide sequence ID" value="NZ_BAAAHB010000014.1"/>
</dbReference>
<keyword evidence="6" id="KW-0028">Amino-acid biosynthesis</keyword>
<comment type="caution">
    <text evidence="10">The sequence shown here is derived from an EMBL/GenBank/DDBJ whole genome shotgun (WGS) entry which is preliminary data.</text>
</comment>
<dbReference type="PANTHER" id="PTHR43284">
    <property type="entry name" value="ASPARAGINE SYNTHETASE (GLUTAMINE-HYDROLYZING)"/>
    <property type="match status" value="1"/>
</dbReference>
<comment type="pathway">
    <text evidence="1">Amino-acid biosynthesis; L-asparagine biosynthesis; L-asparagine from L-aspartate (L-Gln route): step 1/1.</text>
</comment>
<dbReference type="CDD" id="cd01991">
    <property type="entry name" value="Asn_synthase_B_C"/>
    <property type="match status" value="1"/>
</dbReference>
<dbReference type="EC" id="6.3.5.4" evidence="3"/>
<accession>A0ABN0ZS00</accession>
<protein>
    <recommendedName>
        <fullName evidence="3">asparagine synthase (glutamine-hydrolyzing)</fullName>
        <ecNumber evidence="3">6.3.5.4</ecNumber>
    </recommendedName>
</protein>
<evidence type="ECO:0000256" key="5">
    <source>
        <dbReference type="ARBA" id="ARBA00022840"/>
    </source>
</evidence>
<dbReference type="CDD" id="cd00712">
    <property type="entry name" value="AsnB"/>
    <property type="match status" value="1"/>
</dbReference>
<keyword evidence="5" id="KW-0067">ATP-binding</keyword>
<feature type="domain" description="Glutamine amidotransferase type-2" evidence="9">
    <location>
        <begin position="2"/>
        <end position="211"/>
    </location>
</feature>
<dbReference type="InterPro" id="IPR051786">
    <property type="entry name" value="ASN_synthetase/amidase"/>
</dbReference>
<proteinExistence type="inferred from homology"/>
<sequence length="609" mass="66138">MCRIFGHFDAEATPHELKAVAAMQRHGGPDAQTQVLGSGWALGNNRLAIMDLDGGDQPYTLGKDIIVVFNGEIYNHQELRHKLAARGHHFADSCDGSVIPALYAEYGEAFPEHLDGMYSVAVVDLRGEPTLVLATDDVGMKPLYYHWDAALRHLYFASELPALLSFRNVPASPWEAGLDAYLATKTPFGEQTMFEGIQVLPPAATVRVTRSAGMRITRRDVSGGQAAHTDGAEAAAHLLSTLRTEVHRLTMADVPVSAITSGGLDSSFVSALAAEKVTDLHSFNIAYTGTWPADERHFAREVAERNGTHHHQVEIDPASFPGMLSDVVWHLGQPNADPITLSTYALFAAVRDAGFKVAITGDAADELFGGYDRIRAAVNAPAGTDWVPAYVNALAAVPRTLRDGLYSSDYRAFMAVSGSSADRIAAHLRASTADTMETLTDFEIGSRLPAYHLRRVDHLSMAASVEVRLPFCQPGVVRYARALPRSLKVTGDQGKKVLYDAASGLLPDSVLNRPKQPFTLPITAMLQPGQALMDYARDMLSADRLRRRGQLDPQRVDELFRTQATNPGDRSAMAIWSLLVHELWLEQFCGPTARAHAEHSGGGALGATR</sequence>
<reference evidence="10 11" key="1">
    <citation type="journal article" date="2019" name="Int. J. Syst. Evol. Microbiol.">
        <title>The Global Catalogue of Microorganisms (GCM) 10K type strain sequencing project: providing services to taxonomists for standard genome sequencing and annotation.</title>
        <authorList>
            <consortium name="The Broad Institute Genomics Platform"/>
            <consortium name="The Broad Institute Genome Sequencing Center for Infectious Disease"/>
            <person name="Wu L."/>
            <person name="Ma J."/>
        </authorList>
    </citation>
    <scope>NUCLEOTIDE SEQUENCE [LARGE SCALE GENOMIC DNA]</scope>
    <source>
        <strain evidence="10 11">JCM 10649</strain>
    </source>
</reference>
<dbReference type="InterPro" id="IPR033738">
    <property type="entry name" value="AsnB_N"/>
</dbReference>
<evidence type="ECO:0000259" key="9">
    <source>
        <dbReference type="PROSITE" id="PS51278"/>
    </source>
</evidence>
<evidence type="ECO:0000256" key="7">
    <source>
        <dbReference type="ARBA" id="ARBA00022962"/>
    </source>
</evidence>
<evidence type="ECO:0000256" key="6">
    <source>
        <dbReference type="ARBA" id="ARBA00022888"/>
    </source>
</evidence>
<comment type="catalytic activity">
    <reaction evidence="8">
        <text>L-aspartate + L-glutamine + ATP + H2O = L-asparagine + L-glutamate + AMP + diphosphate + H(+)</text>
        <dbReference type="Rhea" id="RHEA:12228"/>
        <dbReference type="ChEBI" id="CHEBI:15377"/>
        <dbReference type="ChEBI" id="CHEBI:15378"/>
        <dbReference type="ChEBI" id="CHEBI:29985"/>
        <dbReference type="ChEBI" id="CHEBI:29991"/>
        <dbReference type="ChEBI" id="CHEBI:30616"/>
        <dbReference type="ChEBI" id="CHEBI:33019"/>
        <dbReference type="ChEBI" id="CHEBI:58048"/>
        <dbReference type="ChEBI" id="CHEBI:58359"/>
        <dbReference type="ChEBI" id="CHEBI:456215"/>
        <dbReference type="EC" id="6.3.5.4"/>
    </reaction>
</comment>
<dbReference type="InterPro" id="IPR017932">
    <property type="entry name" value="GATase_2_dom"/>
</dbReference>
<evidence type="ECO:0000256" key="1">
    <source>
        <dbReference type="ARBA" id="ARBA00005187"/>
    </source>
</evidence>
<keyword evidence="4" id="KW-0547">Nucleotide-binding</keyword>
<dbReference type="Proteomes" id="UP001499895">
    <property type="component" value="Unassembled WGS sequence"/>
</dbReference>
<dbReference type="EMBL" id="BAAAHB010000014">
    <property type="protein sequence ID" value="GAA0456588.1"/>
    <property type="molecule type" value="Genomic_DNA"/>
</dbReference>
<dbReference type="Gene3D" id="3.40.50.620">
    <property type="entry name" value="HUPs"/>
    <property type="match status" value="1"/>
</dbReference>
<evidence type="ECO:0000256" key="8">
    <source>
        <dbReference type="ARBA" id="ARBA00048741"/>
    </source>
</evidence>
<dbReference type="SUPFAM" id="SSF56235">
    <property type="entry name" value="N-terminal nucleophile aminohydrolases (Ntn hydrolases)"/>
    <property type="match status" value="1"/>
</dbReference>
<keyword evidence="6" id="KW-0061">Asparagine biosynthesis</keyword>
<organism evidence="10 11">
    <name type="scientific">Streptomyces stramineus</name>
    <dbReference type="NCBI Taxonomy" id="173861"/>
    <lineage>
        <taxon>Bacteria</taxon>
        <taxon>Bacillati</taxon>
        <taxon>Actinomycetota</taxon>
        <taxon>Actinomycetes</taxon>
        <taxon>Kitasatosporales</taxon>
        <taxon>Streptomycetaceae</taxon>
        <taxon>Streptomyces</taxon>
    </lineage>
</organism>
<evidence type="ECO:0000256" key="3">
    <source>
        <dbReference type="ARBA" id="ARBA00012737"/>
    </source>
</evidence>
<dbReference type="PROSITE" id="PS51278">
    <property type="entry name" value="GATASE_TYPE_2"/>
    <property type="match status" value="1"/>
</dbReference>
<dbReference type="InterPro" id="IPR006426">
    <property type="entry name" value="Asn_synth_AEB"/>
</dbReference>